<dbReference type="EMBL" id="CM043016">
    <property type="protein sequence ID" value="KAI4468892.1"/>
    <property type="molecule type" value="Genomic_DNA"/>
</dbReference>
<organism evidence="1 2">
    <name type="scientific">Holotrichia oblita</name>
    <name type="common">Chafer beetle</name>
    <dbReference type="NCBI Taxonomy" id="644536"/>
    <lineage>
        <taxon>Eukaryota</taxon>
        <taxon>Metazoa</taxon>
        <taxon>Ecdysozoa</taxon>
        <taxon>Arthropoda</taxon>
        <taxon>Hexapoda</taxon>
        <taxon>Insecta</taxon>
        <taxon>Pterygota</taxon>
        <taxon>Neoptera</taxon>
        <taxon>Endopterygota</taxon>
        <taxon>Coleoptera</taxon>
        <taxon>Polyphaga</taxon>
        <taxon>Scarabaeiformia</taxon>
        <taxon>Scarabaeidae</taxon>
        <taxon>Melolonthinae</taxon>
        <taxon>Holotrichia</taxon>
    </lineage>
</organism>
<evidence type="ECO:0000313" key="2">
    <source>
        <dbReference type="Proteomes" id="UP001056778"/>
    </source>
</evidence>
<proteinExistence type="predicted"/>
<keyword evidence="2" id="KW-1185">Reference proteome</keyword>
<dbReference type="Proteomes" id="UP001056778">
    <property type="component" value="Chromosome 2"/>
</dbReference>
<comment type="caution">
    <text evidence="1">The sequence shown here is derived from an EMBL/GenBank/DDBJ whole genome shotgun (WGS) entry which is preliminary data.</text>
</comment>
<accession>A0ACB9TPU6</accession>
<reference evidence="1" key="1">
    <citation type="submission" date="2022-04" db="EMBL/GenBank/DDBJ databases">
        <title>Chromosome-scale genome assembly of Holotrichia oblita Faldermann.</title>
        <authorList>
            <person name="Rongchong L."/>
        </authorList>
    </citation>
    <scope>NUCLEOTIDE SEQUENCE</scope>
    <source>
        <strain evidence="1">81SQS9</strain>
    </source>
</reference>
<sequence>MFGKYIRLHMKSIIMLITVTTVTCKVKSDDRLYDSGEENPQRVRYLPALDKDGKLYYEDLWKEELTSYSMTVPKITMYLYTPTNLDEPSVLPSNGSTPLNTTYFNASLPIYFLVHGWHNNYTTDFDVAVKRAIQKVADVNIFVVDWSNIARRGYVTATFHVPSMGNIVGDYIYNFVMTPYGLPSSQFILVGHSVGAHICGCIGAHVKALSGSLIGIIIALDPAGPLFSILTRSNRINRSQASFVQVIHTAGLLLGFHSALGHADYYPNGGISQPGCGFEIYAHCAHKRAYQYYVESLNTSTKNKFTSYHCGNFLKYSLGFCKNHPRSFMGTINIDTNARGDYYLSTNKRYPYARGYSVGRNYDYQEENPLRMRYLPVLDKSGKVYYEDLLRAEVTPDVNFPKVTMYLYSPLNPEIPSVLPANGSSWLYDTNFDINLPIYFLTHGWHNNYTTDFDVMVRRAILKAIDANVFVVDWSSIAKKGYVGSALKVQHIGQIVGDYIYDFIMTPYGVPTSHFTLIGHSLGAHITGCIGVQIKARSGFRIPIIIALDPAGPLFSILLNRNRIDRSHADFVQVIHTAGLLLGFRSSLGHADYYPNGGRTQPGCGFEIYGHCAHKRAYEYYAESLSESSMFQTYRCKTYWKFIFRLCKKTHRSWMGHINVDTKARGDYYLSTNSRAPYARG</sequence>
<evidence type="ECO:0000313" key="1">
    <source>
        <dbReference type="EMBL" id="KAI4468892.1"/>
    </source>
</evidence>
<name>A0ACB9TPU6_HOLOL</name>
<protein>
    <submittedName>
        <fullName evidence="1">Lipase</fullName>
    </submittedName>
</protein>
<gene>
    <name evidence="1" type="ORF">MML48_2g00009252</name>
</gene>